<evidence type="ECO:0000256" key="9">
    <source>
        <dbReference type="ARBA" id="ARBA00022741"/>
    </source>
</evidence>
<evidence type="ECO:0000256" key="3">
    <source>
        <dbReference type="ARBA" id="ARBA00001936"/>
    </source>
</evidence>
<evidence type="ECO:0000259" key="18">
    <source>
        <dbReference type="PROSITE" id="PS52040"/>
    </source>
</evidence>
<dbReference type="PROSITE" id="PS52040">
    <property type="entry name" value="TOPO_IIA"/>
    <property type="match status" value="1"/>
</dbReference>
<sequence length="1080" mass="123049">MATAKMASATVKQNKYVKQDPITHILKRPDMYVGSKIFEKQNVYVYSNEQVVKKCIDFCPALVRTFVEIVSNAVDNLERDEKMTYISVNLTPTECEIKNDGSVIPIESQKVDNENIYNHSLIFGHLLSGENYDDSQKRFTSGRNGLGAKLTNVLSTSFTVEGVDPKNNLKLVQTWTDNMRKTKGPKITKSSRANGYTLIKWEWDLDWFGIKKISNDILDLFAFHLLNAAMITGLKISLNGIKLPNKFNLYFNLFQDTNESELLKLENEHSRVLVSSSDEFEHISFVNGIQTKTGGKHVSAWVEAVCRPIVDKLRGKGKNPPPISIKDVKNHFKFLIITRIPNPEFESQEKNELKTNVKVNPITPAQVTKILKWSVGSELKSLGLAKEKKQVAKTMAVSSKQPIVDGYDKANYAGGVRGKDCTLILCEGLSAKTFAVDGISKGFNGKKGRDWFGIYPLRGKLLNTRNASPTSIKNNAVITNLIKILGLNYGQPDKLDKLNYGKVCIITDADVDGIHIEGLLLNFFDSLFPELIKRNFITSMKTPILRIGKEYYFDEKTAIKALESKGNKSVKYYKGLGAIEPKETESVFGIKMLQFNQDKKAKDSFTTAFDKLESSERKMWLENYLPNSQNGKTLDDEKCWEYISFDISRHLNEELIKFFHDDCKRSIPSALDGLKESQRKIIYTAKKCNIKTRGDIKVAQFGGEVAKHTNYHHGEENLFKTIIKMAQSFTGSNNIPILKELGRFGTRLEGGEDAASPRYIKTNVVDRFDELFNPNDDNLLELRKDDGDLVEPCYYVPVIPLILVNGCVGIGTGWMCNIPQFNPKDVIRASKLWMEGDRPEFEKAVKKMVPWYNGFTGEILKTAPTKFQTKGTFTEKNGLIKVTELPIGLWNSKFQKMLDEKEISYNNRSTPTSVLYEINNHDGKLNMQDFEKKMCTSLNLDNIVVFDRNEKIVKVDLIEIFDMWGKERLSLNLKRKQHRMTELNGKHRLATCKSKFIQAVRNKEIILTDSEERIVNVIKEKKIAKEDSEIKILLDMPVRSLTKEKQIQLEKQIDEIVKERKILLNKTSVDIWTEDINMFE</sequence>
<dbReference type="Pfam" id="PF01751">
    <property type="entry name" value="Toprim"/>
    <property type="match status" value="1"/>
</dbReference>
<keyword evidence="12 16" id="KW-0799">Topoisomerase</keyword>
<comment type="cofactor">
    <cofactor evidence="4">
        <name>Mg(2+)</name>
        <dbReference type="ChEBI" id="CHEBI:18420"/>
    </cofactor>
</comment>
<dbReference type="RefSeq" id="YP_010084829.1">
    <property type="nucleotide sequence ID" value="NC_055165.1"/>
</dbReference>
<evidence type="ECO:0000256" key="10">
    <source>
        <dbReference type="ARBA" id="ARBA00022840"/>
    </source>
</evidence>
<dbReference type="InterPro" id="IPR031660">
    <property type="entry name" value="TOPRIM_C"/>
</dbReference>
<dbReference type="SMR" id="A0A291B0R5"/>
<dbReference type="GO" id="GO:0006265">
    <property type="term" value="P:DNA topological change"/>
    <property type="evidence" value="ECO:0007669"/>
    <property type="project" value="UniProtKB-UniRule"/>
</dbReference>
<dbReference type="InterPro" id="IPR013506">
    <property type="entry name" value="Topo_IIA_bsu_dom2"/>
</dbReference>
<comment type="cofactor">
    <cofactor evidence="3">
        <name>Mn(2+)</name>
        <dbReference type="ChEBI" id="CHEBI:29035"/>
    </cofactor>
</comment>
<dbReference type="InterPro" id="IPR013760">
    <property type="entry name" value="Topo_IIA-like_dom_sf"/>
</dbReference>
<dbReference type="Gene3D" id="3.30.1490.30">
    <property type="match status" value="1"/>
</dbReference>
<keyword evidence="10" id="KW-0067">ATP-binding</keyword>
<dbReference type="GeneID" id="65099849"/>
<dbReference type="PANTHER" id="PTHR10169">
    <property type="entry name" value="DNA TOPOISOMERASE/GYRASE"/>
    <property type="match status" value="1"/>
</dbReference>
<name>A0A291B0R5_9VIRU</name>
<proteinExistence type="inferred from homology"/>
<evidence type="ECO:0000256" key="6">
    <source>
        <dbReference type="ARBA" id="ARBA00012895"/>
    </source>
</evidence>
<keyword evidence="20" id="KW-1185">Reference proteome</keyword>
<dbReference type="InterPro" id="IPR014721">
    <property type="entry name" value="Ribsml_uS5_D2-typ_fold_subgr"/>
</dbReference>
<keyword evidence="14 16" id="KW-0413">Isomerase</keyword>
<evidence type="ECO:0000313" key="19">
    <source>
        <dbReference type="EMBL" id="ATE87086.1"/>
    </source>
</evidence>
<dbReference type="GO" id="GO:0003677">
    <property type="term" value="F:DNA binding"/>
    <property type="evidence" value="ECO:0007669"/>
    <property type="project" value="UniProtKB-UniRule"/>
</dbReference>
<evidence type="ECO:0000256" key="13">
    <source>
        <dbReference type="ARBA" id="ARBA00023125"/>
    </source>
</evidence>
<dbReference type="InterPro" id="IPR001154">
    <property type="entry name" value="TopoII_euk"/>
</dbReference>
<feature type="active site" description="O-(5'-phospho-DNA)-tyrosine intermediate" evidence="16">
    <location>
        <position position="759"/>
    </location>
</feature>
<gene>
    <name evidence="19" type="primary">77R</name>
</gene>
<evidence type="ECO:0000256" key="14">
    <source>
        <dbReference type="ARBA" id="ARBA00023235"/>
    </source>
</evidence>
<protein>
    <recommendedName>
        <fullName evidence="7">DNA topoisomerase 2</fullName>
        <ecNumber evidence="6">5.6.2.2</ecNumber>
    </recommendedName>
    <alternativeName>
        <fullName evidence="15">DNA topoisomerase II</fullName>
    </alternativeName>
</protein>
<dbReference type="GO" id="GO:0000819">
    <property type="term" value="P:sister chromatid segregation"/>
    <property type="evidence" value="ECO:0007669"/>
    <property type="project" value="TreeGrafter"/>
</dbReference>
<evidence type="ECO:0000256" key="8">
    <source>
        <dbReference type="ARBA" id="ARBA00022723"/>
    </source>
</evidence>
<dbReference type="InterPro" id="IPR006171">
    <property type="entry name" value="TOPRIM_dom"/>
</dbReference>
<evidence type="ECO:0000256" key="1">
    <source>
        <dbReference type="ARBA" id="ARBA00000185"/>
    </source>
</evidence>
<dbReference type="InterPro" id="IPR036890">
    <property type="entry name" value="HATPase_C_sf"/>
</dbReference>
<dbReference type="SUPFAM" id="SSF55874">
    <property type="entry name" value="ATPase domain of HSP90 chaperone/DNA topoisomerase II/histidine kinase"/>
    <property type="match status" value="1"/>
</dbReference>
<dbReference type="Proteomes" id="UP000297192">
    <property type="component" value="Segment"/>
</dbReference>
<dbReference type="PANTHER" id="PTHR10169:SF38">
    <property type="entry name" value="DNA TOPOISOMERASE 2"/>
    <property type="match status" value="1"/>
</dbReference>
<dbReference type="Gene3D" id="1.10.268.10">
    <property type="entry name" value="Topoisomerase, domain 3"/>
    <property type="match status" value="1"/>
</dbReference>
<organism evidence="19">
    <name type="scientific">Shrimp hemocyte iridescent virus</name>
    <dbReference type="NCBI Taxonomy" id="2039780"/>
    <lineage>
        <taxon>Viruses</taxon>
        <taxon>Varidnaviria</taxon>
        <taxon>Bamfordvirae</taxon>
        <taxon>Nucleocytoviricota</taxon>
        <taxon>Megaviricetes</taxon>
        <taxon>Pimascovirales</taxon>
        <taxon>Pimascovirales incertae sedis</taxon>
        <taxon>Iridoviridae</taxon>
        <taxon>Betairidovirinae</taxon>
        <taxon>Decapodiridovirus</taxon>
        <taxon>Decapodiridovirus litopenaeus1</taxon>
        <taxon>Decapod iridescent virus 1</taxon>
    </lineage>
</organism>
<dbReference type="InterPro" id="IPR013758">
    <property type="entry name" value="Topo_IIA_A/C_ab"/>
</dbReference>
<evidence type="ECO:0000256" key="16">
    <source>
        <dbReference type="PROSITE-ProRule" id="PRU01384"/>
    </source>
</evidence>
<dbReference type="GO" id="GO:0046872">
    <property type="term" value="F:metal ion binding"/>
    <property type="evidence" value="ECO:0007669"/>
    <property type="project" value="UniProtKB-KW"/>
</dbReference>
<evidence type="ECO:0000256" key="4">
    <source>
        <dbReference type="ARBA" id="ARBA00001946"/>
    </source>
</evidence>
<dbReference type="KEGG" id="vg:65099849"/>
<dbReference type="GO" id="GO:0003918">
    <property type="term" value="F:DNA topoisomerase type II (double strand cut, ATP-hydrolyzing) activity"/>
    <property type="evidence" value="ECO:0007669"/>
    <property type="project" value="UniProtKB-EC"/>
</dbReference>
<dbReference type="Pfam" id="PF00204">
    <property type="entry name" value="DNA_gyraseB"/>
    <property type="match status" value="1"/>
</dbReference>
<evidence type="ECO:0000256" key="7">
    <source>
        <dbReference type="ARBA" id="ARBA00019635"/>
    </source>
</evidence>
<keyword evidence="11" id="KW-0460">Magnesium</keyword>
<comment type="catalytic activity">
    <reaction evidence="1 16">
        <text>ATP-dependent breakage, passage and rejoining of double-stranded DNA.</text>
        <dbReference type="EC" id="5.6.2.2"/>
    </reaction>
</comment>
<dbReference type="GO" id="GO:0005524">
    <property type="term" value="F:ATP binding"/>
    <property type="evidence" value="ECO:0007669"/>
    <property type="project" value="UniProtKB-KW"/>
</dbReference>
<dbReference type="InterPro" id="IPR013759">
    <property type="entry name" value="Topo_IIA_B_C"/>
</dbReference>
<dbReference type="Gene3D" id="3.90.199.10">
    <property type="entry name" value="Topoisomerase II, domain 5"/>
    <property type="match status" value="1"/>
</dbReference>
<feature type="domain" description="Topo IIA-type catalytic" evidence="18">
    <location>
        <begin position="667"/>
        <end position="1076"/>
    </location>
</feature>
<keyword evidence="13 16" id="KW-0238">DNA-binding</keyword>
<dbReference type="Gene3D" id="3.30.1360.40">
    <property type="match status" value="1"/>
</dbReference>
<reference evidence="19" key="1">
    <citation type="journal article" date="2017" name="Arch. Virol.">
        <title>Complete genome sequence of shrimp hemocyte iridescent virus (SHIV) isolated from white leg shrimp, Litopenaeus vannamei.</title>
        <authorList>
            <person name="Qiu L."/>
            <person name="Chen M.M."/>
            <person name="Wang R.Y."/>
            <person name="Wan X.Y."/>
            <person name="Li C."/>
            <person name="Zhang Q.L."/>
            <person name="Dong X."/>
            <person name="Yang B."/>
            <person name="Xiang J.H."/>
            <person name="Huang J."/>
        </authorList>
    </citation>
    <scope>NUCLEOTIDE SEQUENCE [LARGE SCALE GENOMIC DNA]</scope>
    <source>
        <strain evidence="19">20141215</strain>
    </source>
</reference>
<evidence type="ECO:0000256" key="15">
    <source>
        <dbReference type="ARBA" id="ARBA00031138"/>
    </source>
</evidence>
<evidence type="ECO:0000259" key="17">
    <source>
        <dbReference type="PROSITE" id="PS50880"/>
    </source>
</evidence>
<reference evidence="19" key="2">
    <citation type="journal article" date="2017" name="Sci. Rep.">
        <title>Characterization of a new member of Iridoviridae, Shrimp hemocyte iridescent virus (SHIV), found in white leg shrimp (Litopenaeus vannamei).</title>
        <authorList>
            <person name="Qiu L."/>
            <person name="Chen M.M."/>
            <person name="Wan X.Y."/>
            <person name="Li C."/>
            <person name="Zhang Q.L."/>
            <person name="Wang R.Y."/>
            <person name="Cheng D.Y."/>
            <person name="Dong X."/>
            <person name="Yang B."/>
            <person name="Wang X.H."/>
            <person name="Xiang J.H."/>
            <person name="Huang J."/>
        </authorList>
    </citation>
    <scope>NUCLEOTIDE SEQUENCE [LARGE SCALE GENOMIC DNA]</scope>
    <source>
        <strain evidence="19">20141215</strain>
    </source>
</reference>
<keyword evidence="8" id="KW-0479">Metal-binding</keyword>
<dbReference type="PRINTS" id="PR00418">
    <property type="entry name" value="TPI2FAMILY"/>
</dbReference>
<dbReference type="Gene3D" id="3.40.50.670">
    <property type="match status" value="1"/>
</dbReference>
<feature type="domain" description="Toprim" evidence="17">
    <location>
        <begin position="421"/>
        <end position="539"/>
    </location>
</feature>
<dbReference type="Gene3D" id="3.30.230.10">
    <property type="match status" value="1"/>
</dbReference>
<dbReference type="Gene3D" id="3.30.565.10">
    <property type="entry name" value="Histidine kinase-like ATPase, C-terminal domain"/>
    <property type="match status" value="1"/>
</dbReference>
<dbReference type="PROSITE" id="PS50880">
    <property type="entry name" value="TOPRIM"/>
    <property type="match status" value="1"/>
</dbReference>
<dbReference type="EMBL" id="MF599468">
    <property type="protein sequence ID" value="ATE87086.1"/>
    <property type="molecule type" value="Genomic_DNA"/>
</dbReference>
<evidence type="ECO:0000256" key="11">
    <source>
        <dbReference type="ARBA" id="ARBA00022842"/>
    </source>
</evidence>
<dbReference type="InterPro" id="IPR001241">
    <property type="entry name" value="Topo_IIA"/>
</dbReference>
<comment type="similarity">
    <text evidence="5">Belongs to the type II topoisomerase family.</text>
</comment>
<evidence type="ECO:0000256" key="12">
    <source>
        <dbReference type="ARBA" id="ARBA00023029"/>
    </source>
</evidence>
<dbReference type="SUPFAM" id="SSF54211">
    <property type="entry name" value="Ribosomal protein S5 domain 2-like"/>
    <property type="match status" value="1"/>
</dbReference>
<keyword evidence="9" id="KW-0547">Nucleotide-binding</keyword>
<dbReference type="PRINTS" id="PR01158">
    <property type="entry name" value="TOPISMRASEII"/>
</dbReference>
<comment type="cofactor">
    <cofactor evidence="2">
        <name>Ca(2+)</name>
        <dbReference type="ChEBI" id="CHEBI:29108"/>
    </cofactor>
</comment>
<dbReference type="SMART" id="SM00434">
    <property type="entry name" value="TOP4c"/>
    <property type="match status" value="1"/>
</dbReference>
<dbReference type="Pfam" id="PF00521">
    <property type="entry name" value="DNA_topoisoIV"/>
    <property type="match status" value="1"/>
</dbReference>
<dbReference type="Pfam" id="PF16898">
    <property type="entry name" value="TOPRIM_C"/>
    <property type="match status" value="1"/>
</dbReference>
<accession>A0A291B0R5</accession>
<dbReference type="SUPFAM" id="SSF56719">
    <property type="entry name" value="Type II DNA topoisomerase"/>
    <property type="match status" value="1"/>
</dbReference>
<evidence type="ECO:0000256" key="5">
    <source>
        <dbReference type="ARBA" id="ARBA00011080"/>
    </source>
</evidence>
<evidence type="ECO:0000313" key="20">
    <source>
        <dbReference type="Proteomes" id="UP000297192"/>
    </source>
</evidence>
<dbReference type="InterPro" id="IPR002205">
    <property type="entry name" value="Topo_IIA_dom_A"/>
</dbReference>
<dbReference type="SMART" id="SM00433">
    <property type="entry name" value="TOP2c"/>
    <property type="match status" value="1"/>
</dbReference>
<dbReference type="FunFam" id="3.40.50.670:FF:000001">
    <property type="entry name" value="DNA topoisomerase 2"/>
    <property type="match status" value="1"/>
</dbReference>
<dbReference type="EC" id="5.6.2.2" evidence="6"/>
<dbReference type="InterPro" id="IPR020568">
    <property type="entry name" value="Ribosomal_Su5_D2-typ_SF"/>
</dbReference>
<dbReference type="InterPro" id="IPR050634">
    <property type="entry name" value="DNA_Topoisomerase_II"/>
</dbReference>
<evidence type="ECO:0000256" key="2">
    <source>
        <dbReference type="ARBA" id="ARBA00001913"/>
    </source>
</evidence>
<dbReference type="InterPro" id="IPR013757">
    <property type="entry name" value="Topo_IIA_A_a_sf"/>
</dbReference>